<organism evidence="1 2">
    <name type="scientific">Methyloceanibacter methanicus</name>
    <dbReference type="NCBI Taxonomy" id="1774968"/>
    <lineage>
        <taxon>Bacteria</taxon>
        <taxon>Pseudomonadati</taxon>
        <taxon>Pseudomonadota</taxon>
        <taxon>Alphaproteobacteria</taxon>
        <taxon>Hyphomicrobiales</taxon>
        <taxon>Hyphomicrobiaceae</taxon>
        <taxon>Methyloceanibacter</taxon>
    </lineage>
</organism>
<dbReference type="AlphaFoldDB" id="A0A1E3W0N2"/>
<evidence type="ECO:0000313" key="1">
    <source>
        <dbReference type="EMBL" id="ODR99368.1"/>
    </source>
</evidence>
<sequence length="203" mass="22888">MDRDAVLFAFYQECERPTARQIIEWAERYPQFADDIRAHAAIRLDRAPGAEDRSELEPDETMIARGRSRVLNAIYNARQEGDEDAAETKKAAAQPNWQGMLRAKDITVPQLARQIDIDRMVLSELGAGRMRLPIGHRLMDALTKVLDVTPAYVSAAVTQLVAAPRLGHAKADKAPTILTRSFEEVIRSSSMTPERQRYWLGED</sequence>
<name>A0A1E3W0N2_9HYPH</name>
<comment type="caution">
    <text evidence="1">The sequence shown here is derived from an EMBL/GenBank/DDBJ whole genome shotgun (WGS) entry which is preliminary data.</text>
</comment>
<accession>A0A1E3W0N2</accession>
<keyword evidence="2" id="KW-1185">Reference proteome</keyword>
<proteinExistence type="predicted"/>
<gene>
    <name evidence="1" type="ORF">AUC68_05195</name>
</gene>
<dbReference type="EMBL" id="LPWG01000011">
    <property type="protein sequence ID" value="ODR99368.1"/>
    <property type="molecule type" value="Genomic_DNA"/>
</dbReference>
<dbReference type="Proteomes" id="UP000094501">
    <property type="component" value="Unassembled WGS sequence"/>
</dbReference>
<dbReference type="STRING" id="1774968.AUC68_05195"/>
<reference evidence="1 2" key="1">
    <citation type="journal article" date="2016" name="Environ. Microbiol.">
        <title>New Methyloceanibacter diversity from North Sea sediments includes methanotroph containing solely the soluble methane monooxygenase.</title>
        <authorList>
            <person name="Vekeman B."/>
            <person name="Kerckhof F.M."/>
            <person name="Cremers G."/>
            <person name="de Vos P."/>
            <person name="Vandamme P."/>
            <person name="Boon N."/>
            <person name="Op den Camp H.J."/>
            <person name="Heylen K."/>
        </authorList>
    </citation>
    <scope>NUCLEOTIDE SEQUENCE [LARGE SCALE GENOMIC DNA]</scope>
    <source>
        <strain evidence="1 2">R-67174</strain>
    </source>
</reference>
<evidence type="ECO:0000313" key="2">
    <source>
        <dbReference type="Proteomes" id="UP000094501"/>
    </source>
</evidence>
<protein>
    <submittedName>
        <fullName evidence="1">Uncharacterized protein</fullName>
    </submittedName>
</protein>